<dbReference type="RefSeq" id="WP_130419527.1">
    <property type="nucleotide sequence ID" value="NZ_SHKW01000001.1"/>
</dbReference>
<dbReference type="InterPro" id="IPR018062">
    <property type="entry name" value="HTH_AraC-typ_CS"/>
</dbReference>
<dbReference type="SMART" id="SM00342">
    <property type="entry name" value="HTH_ARAC"/>
    <property type="match status" value="1"/>
</dbReference>
<dbReference type="Proteomes" id="UP000292958">
    <property type="component" value="Unassembled WGS sequence"/>
</dbReference>
<comment type="caution">
    <text evidence="5">The sequence shown here is derived from an EMBL/GenBank/DDBJ whole genome shotgun (WGS) entry which is preliminary data.</text>
</comment>
<dbReference type="InterPro" id="IPR009057">
    <property type="entry name" value="Homeodomain-like_sf"/>
</dbReference>
<evidence type="ECO:0000256" key="1">
    <source>
        <dbReference type="ARBA" id="ARBA00023015"/>
    </source>
</evidence>
<evidence type="ECO:0000313" key="6">
    <source>
        <dbReference type="Proteomes" id="UP000292958"/>
    </source>
</evidence>
<sequence length="280" mass="30795">MTEVHSIQQNSALSSGKVLGPYVQIAEIEVPPGVWEIPASSEVSLGLALSDLSATWFESATLRNGTVAAGNTSICRVEEFRKFEMKSDAKFALFSLQPEAFTQGEGNSSLGIQPSDLLEDSSLRALLSVLLSEQQSRFESGLLFLDSMTITLAEYLKSRYSSMALQARSHKGGLARSALRRCIDYVDAHIDHDLRLEDLVRESGVSASHLIRSFRTSTGKTPYQFVLERRVDRAKGLMRDSRLGLTEIALATGFANQHHLSRVFRKTAGITPSQFRLALG</sequence>
<dbReference type="InterPro" id="IPR050204">
    <property type="entry name" value="AraC_XylS_family_regulators"/>
</dbReference>
<dbReference type="PANTHER" id="PTHR46796">
    <property type="entry name" value="HTH-TYPE TRANSCRIPTIONAL ACTIVATOR RHAS-RELATED"/>
    <property type="match status" value="1"/>
</dbReference>
<keyword evidence="6" id="KW-1185">Reference proteome</keyword>
<name>A0A4Q7YWY7_9BACT</name>
<gene>
    <name evidence="5" type="ORF">BDD14_3169</name>
</gene>
<dbReference type="EMBL" id="SHKW01000001">
    <property type="protein sequence ID" value="RZU41643.1"/>
    <property type="molecule type" value="Genomic_DNA"/>
</dbReference>
<keyword evidence="1" id="KW-0805">Transcription regulation</keyword>
<keyword evidence="2" id="KW-0238">DNA-binding</keyword>
<dbReference type="Gene3D" id="1.10.10.60">
    <property type="entry name" value="Homeodomain-like"/>
    <property type="match status" value="2"/>
</dbReference>
<dbReference type="Pfam" id="PF12833">
    <property type="entry name" value="HTH_18"/>
    <property type="match status" value="1"/>
</dbReference>
<dbReference type="PRINTS" id="PR00032">
    <property type="entry name" value="HTHARAC"/>
</dbReference>
<dbReference type="SUPFAM" id="SSF46689">
    <property type="entry name" value="Homeodomain-like"/>
    <property type="match status" value="2"/>
</dbReference>
<evidence type="ECO:0000313" key="5">
    <source>
        <dbReference type="EMBL" id="RZU41643.1"/>
    </source>
</evidence>
<accession>A0A4Q7YWY7</accession>
<dbReference type="PROSITE" id="PS00041">
    <property type="entry name" value="HTH_ARAC_FAMILY_1"/>
    <property type="match status" value="1"/>
</dbReference>
<proteinExistence type="predicted"/>
<reference evidence="5 6" key="1">
    <citation type="submission" date="2019-02" db="EMBL/GenBank/DDBJ databases">
        <title>Genomic Encyclopedia of Archaeal and Bacterial Type Strains, Phase II (KMG-II): from individual species to whole genera.</title>
        <authorList>
            <person name="Goeker M."/>
        </authorList>
    </citation>
    <scope>NUCLEOTIDE SEQUENCE [LARGE SCALE GENOMIC DNA]</scope>
    <source>
        <strain evidence="5 6">DSM 18101</strain>
    </source>
</reference>
<evidence type="ECO:0000256" key="2">
    <source>
        <dbReference type="ARBA" id="ARBA00023125"/>
    </source>
</evidence>
<dbReference type="GO" id="GO:0003700">
    <property type="term" value="F:DNA-binding transcription factor activity"/>
    <property type="evidence" value="ECO:0007669"/>
    <property type="project" value="InterPro"/>
</dbReference>
<dbReference type="InterPro" id="IPR018060">
    <property type="entry name" value="HTH_AraC"/>
</dbReference>
<evidence type="ECO:0000256" key="3">
    <source>
        <dbReference type="ARBA" id="ARBA00023163"/>
    </source>
</evidence>
<feature type="domain" description="HTH araC/xylS-type" evidence="4">
    <location>
        <begin position="180"/>
        <end position="278"/>
    </location>
</feature>
<evidence type="ECO:0000259" key="4">
    <source>
        <dbReference type="PROSITE" id="PS01124"/>
    </source>
</evidence>
<dbReference type="InterPro" id="IPR020449">
    <property type="entry name" value="Tscrpt_reg_AraC-type_HTH"/>
</dbReference>
<dbReference type="PANTHER" id="PTHR46796:SF6">
    <property type="entry name" value="ARAC SUBFAMILY"/>
    <property type="match status" value="1"/>
</dbReference>
<keyword evidence="3" id="KW-0804">Transcription</keyword>
<dbReference type="GO" id="GO:0043565">
    <property type="term" value="F:sequence-specific DNA binding"/>
    <property type="evidence" value="ECO:0007669"/>
    <property type="project" value="InterPro"/>
</dbReference>
<dbReference type="AlphaFoldDB" id="A0A4Q7YWY7"/>
<dbReference type="PROSITE" id="PS01124">
    <property type="entry name" value="HTH_ARAC_FAMILY_2"/>
    <property type="match status" value="1"/>
</dbReference>
<protein>
    <submittedName>
        <fullName evidence="5">AraC family transcriptional regulator</fullName>
    </submittedName>
</protein>
<dbReference type="OrthoDB" id="110167at2"/>
<organism evidence="5 6">
    <name type="scientific">Edaphobacter modestus</name>
    <dbReference type="NCBI Taxonomy" id="388466"/>
    <lineage>
        <taxon>Bacteria</taxon>
        <taxon>Pseudomonadati</taxon>
        <taxon>Acidobacteriota</taxon>
        <taxon>Terriglobia</taxon>
        <taxon>Terriglobales</taxon>
        <taxon>Acidobacteriaceae</taxon>
        <taxon>Edaphobacter</taxon>
    </lineage>
</organism>